<evidence type="ECO:0000313" key="3">
    <source>
        <dbReference type="Proteomes" id="UP000285060"/>
    </source>
</evidence>
<keyword evidence="3" id="KW-1185">Reference proteome</keyword>
<gene>
    <name evidence="2" type="ORF">DYB32_010206</name>
</gene>
<dbReference type="EMBL" id="QUSY01002874">
    <property type="protein sequence ID" value="RHY19583.1"/>
    <property type="molecule type" value="Genomic_DNA"/>
</dbReference>
<reference evidence="2 3" key="1">
    <citation type="submission" date="2018-08" db="EMBL/GenBank/DDBJ databases">
        <title>Aphanomyces genome sequencing and annotation.</title>
        <authorList>
            <person name="Minardi D."/>
            <person name="Oidtmann B."/>
            <person name="Van Der Giezen M."/>
            <person name="Studholme D.J."/>
        </authorList>
    </citation>
    <scope>NUCLEOTIDE SEQUENCE [LARGE SCALE GENOMIC DNA]</scope>
    <source>
        <strain evidence="2 3">NJM0002</strain>
    </source>
</reference>
<dbReference type="VEuPathDB" id="FungiDB:H310_10924"/>
<name>A0A3R6YRK1_9STRA</name>
<organism evidence="2 3">
    <name type="scientific">Aphanomyces invadans</name>
    <dbReference type="NCBI Taxonomy" id="157072"/>
    <lineage>
        <taxon>Eukaryota</taxon>
        <taxon>Sar</taxon>
        <taxon>Stramenopiles</taxon>
        <taxon>Oomycota</taxon>
        <taxon>Saprolegniomycetes</taxon>
        <taxon>Saprolegniales</taxon>
        <taxon>Verrucalvaceae</taxon>
        <taxon>Aphanomyces</taxon>
    </lineage>
</organism>
<comment type="caution">
    <text evidence="2">The sequence shown here is derived from an EMBL/GenBank/DDBJ whole genome shotgun (WGS) entry which is preliminary data.</text>
</comment>
<dbReference type="Proteomes" id="UP000285060">
    <property type="component" value="Unassembled WGS sequence"/>
</dbReference>
<sequence length="135" mass="14945">MEVLGFSVDDQLDGARRQQAEWDVSPGSDGPVTSMSRVQRLLAEERNSPELADTDGMACATPEVEIPPPSDQEDEQRRMKRDKVFGILMAKVAEATTRGLAPSDLERLEILLSKHVDVFREDLGDDAPVKVEPLK</sequence>
<accession>A0A3R6YRK1</accession>
<proteinExistence type="predicted"/>
<feature type="non-terminal residue" evidence="2">
    <location>
        <position position="135"/>
    </location>
</feature>
<dbReference type="AlphaFoldDB" id="A0A3R6YRK1"/>
<evidence type="ECO:0000256" key="1">
    <source>
        <dbReference type="SAM" id="MobiDB-lite"/>
    </source>
</evidence>
<protein>
    <submittedName>
        <fullName evidence="2">Uncharacterized protein</fullName>
    </submittedName>
</protein>
<feature type="region of interest" description="Disordered" evidence="1">
    <location>
        <begin position="1"/>
        <end position="78"/>
    </location>
</feature>
<evidence type="ECO:0000313" key="2">
    <source>
        <dbReference type="EMBL" id="RHY19583.1"/>
    </source>
</evidence>